<reference evidence="1" key="1">
    <citation type="submission" date="2020-04" db="EMBL/GenBank/DDBJ databases">
        <authorList>
            <person name="Alioto T."/>
            <person name="Alioto T."/>
            <person name="Gomez Garrido J."/>
        </authorList>
    </citation>
    <scope>NUCLEOTIDE SEQUENCE</scope>
    <source>
        <strain evidence="1">A484AB</strain>
    </source>
</reference>
<sequence>MISESIRHRKKSNIIFYFSETHLNSNWSDDELQIREFNFIRKDRTYASGGGILIYIPETINFQYRNDFSLQENNYPLEFIWLEFKHPNSKPFLMAIMYQPGNNTLWRDNLNYVLDMADNEHKEIIMLGDLNTNFQDKHSYQQLHVLTSQYQLKQLIDAVTRPISGKTIDLIFTSKEDNVIKSGVLDIGMSDHLPIFISRKINSRISIKQGLHTTISYRRKKDFIASDFDNDLVEEIPLSLYEIFDDPNDLLDCWYSHFMKILDRHAPLIKRRVRNNKLPGWFNSEVRCFSRKRDFFLKQFLKTKNSDTWCTYKKWRNRTVHIIKKSKEDYYKNLLTDNVHNPRQLWKILKDILPTNDTVPQITLNINGKEISDPIEVGDLFNEYFSSIADNFDISLLNNPINTHLPIATNHIKFTIPLITIDDILNLAAELDQNKSTGLDGIPAYFIKSSIHSIAPIILRICNMSIENGVFPNMWKKARLIPIYKAETRTERNNYRPISILPILSKLLERHVANSYVKFLTENDILSSCQHGFRAHHSCESTLILICEHLLDNIEQGLINGIALIDLSKAFDLVDHRLLLQKLEQYGITPIALKWFKSYLNDRYQVVQIASFLSNPALIKSGVPQGSILGPILFLIFINDLPSYVGSSKPFLFADDSTLISSGSDLHELSVSLKSDMTSVSRWTNHNKMSLNHGKTKIMKIYSQSKFPDLSPITIEVNNNNVKEITSAILLGFTLDQHLKWDRQINTIYNIINSRLYLLKRIRSYLTFQSRIQLYYALIYPHLLYCSTVWGNANNDLITCLLELQKRAARLILEQSTEVPSIVLFRKHNWIPIFNLIKMRKILLVFNTLKTSWPPDLRKLFVFVRDSHPIPTRLSITDLKVPSVKTTQAKSNISFSGASLFNSLPSELKDIENHSIYSYKKKLKTYFIQLNYEVDHVNKFRCIDCKHITHCQCYSQ</sequence>
<organism evidence="1 2">
    <name type="scientific">Paramuricea clavata</name>
    <name type="common">Red gorgonian</name>
    <name type="synonym">Violescent sea-whip</name>
    <dbReference type="NCBI Taxonomy" id="317549"/>
    <lineage>
        <taxon>Eukaryota</taxon>
        <taxon>Metazoa</taxon>
        <taxon>Cnidaria</taxon>
        <taxon>Anthozoa</taxon>
        <taxon>Octocorallia</taxon>
        <taxon>Malacalcyonacea</taxon>
        <taxon>Plexauridae</taxon>
        <taxon>Paramuricea</taxon>
    </lineage>
</organism>
<accession>A0A7D9DYN6</accession>
<dbReference type="InterPro" id="IPR036691">
    <property type="entry name" value="Endo/exonu/phosph_ase_sf"/>
</dbReference>
<evidence type="ECO:0000313" key="2">
    <source>
        <dbReference type="Proteomes" id="UP001152795"/>
    </source>
</evidence>
<gene>
    <name evidence="1" type="ORF">PACLA_8A087492</name>
</gene>
<dbReference type="CDD" id="cd01650">
    <property type="entry name" value="RT_nLTR_like"/>
    <property type="match status" value="1"/>
</dbReference>
<dbReference type="Proteomes" id="UP001152795">
    <property type="component" value="Unassembled WGS sequence"/>
</dbReference>
<dbReference type="PROSITE" id="PS50878">
    <property type="entry name" value="RT_POL"/>
    <property type="match status" value="1"/>
</dbReference>
<dbReference type="OrthoDB" id="414730at2759"/>
<evidence type="ECO:0000313" key="1">
    <source>
        <dbReference type="EMBL" id="CAB3997541.1"/>
    </source>
</evidence>
<dbReference type="EMBL" id="CACRXK020003124">
    <property type="protein sequence ID" value="CAB3997541.1"/>
    <property type="molecule type" value="Genomic_DNA"/>
</dbReference>
<name>A0A7D9DYN6_PARCT</name>
<dbReference type="SUPFAM" id="SSF56672">
    <property type="entry name" value="DNA/RNA polymerases"/>
    <property type="match status" value="1"/>
</dbReference>
<dbReference type="PANTHER" id="PTHR33332">
    <property type="entry name" value="REVERSE TRANSCRIPTASE DOMAIN-CONTAINING PROTEIN"/>
    <property type="match status" value="1"/>
</dbReference>
<proteinExistence type="predicted"/>
<dbReference type="Gene3D" id="3.60.10.10">
    <property type="entry name" value="Endonuclease/exonuclease/phosphatase"/>
    <property type="match status" value="1"/>
</dbReference>
<dbReference type="Pfam" id="PF00078">
    <property type="entry name" value="RVT_1"/>
    <property type="match status" value="1"/>
</dbReference>
<dbReference type="AlphaFoldDB" id="A0A7D9DYN6"/>
<dbReference type="SUPFAM" id="SSF56219">
    <property type="entry name" value="DNase I-like"/>
    <property type="match status" value="1"/>
</dbReference>
<comment type="caution">
    <text evidence="1">The sequence shown here is derived from an EMBL/GenBank/DDBJ whole genome shotgun (WGS) entry which is preliminary data.</text>
</comment>
<dbReference type="InterPro" id="IPR000477">
    <property type="entry name" value="RT_dom"/>
</dbReference>
<keyword evidence="2" id="KW-1185">Reference proteome</keyword>
<protein>
    <submittedName>
        <fullName evidence="1">Uncharacterized protein</fullName>
    </submittedName>
</protein>
<dbReference type="InterPro" id="IPR043502">
    <property type="entry name" value="DNA/RNA_pol_sf"/>
</dbReference>